<evidence type="ECO:0000313" key="1">
    <source>
        <dbReference type="EMBL" id="DAD96440.1"/>
    </source>
</evidence>
<protein>
    <submittedName>
        <fullName evidence="1">Uncharacterized protein</fullName>
    </submittedName>
</protein>
<accession>A0A8S5NQE5</accession>
<reference evidence="1" key="1">
    <citation type="journal article" date="2021" name="Proc. Natl. Acad. Sci. U.S.A.">
        <title>A Catalog of Tens of Thousands of Viruses from Human Metagenomes Reveals Hidden Associations with Chronic Diseases.</title>
        <authorList>
            <person name="Tisza M.J."/>
            <person name="Buck C.B."/>
        </authorList>
    </citation>
    <scope>NUCLEOTIDE SEQUENCE</scope>
    <source>
        <strain evidence="1">Ctj3P51</strain>
    </source>
</reference>
<dbReference type="EMBL" id="BK015217">
    <property type="protein sequence ID" value="DAD96440.1"/>
    <property type="molecule type" value="Genomic_DNA"/>
</dbReference>
<sequence>MHTYVSGPPQLVPSLTARPDCRLKLLVLKMAFGQLRIFLFLLRGPGLYGKLRLLRPRLVY</sequence>
<name>A0A8S5NQE5_9CAUD</name>
<organism evidence="1">
    <name type="scientific">Myoviridae sp. ctj3P51</name>
    <dbReference type="NCBI Taxonomy" id="2826687"/>
    <lineage>
        <taxon>Viruses</taxon>
        <taxon>Duplodnaviria</taxon>
        <taxon>Heunggongvirae</taxon>
        <taxon>Uroviricota</taxon>
        <taxon>Caudoviricetes</taxon>
    </lineage>
</organism>
<proteinExistence type="predicted"/>